<organism evidence="4 5">
    <name type="scientific">Budvicia aquatica</name>
    <dbReference type="NCBI Taxonomy" id="82979"/>
    <lineage>
        <taxon>Bacteria</taxon>
        <taxon>Pseudomonadati</taxon>
        <taxon>Pseudomonadota</taxon>
        <taxon>Gammaproteobacteria</taxon>
        <taxon>Enterobacterales</taxon>
        <taxon>Budviciaceae</taxon>
        <taxon>Budvicia</taxon>
    </lineage>
</organism>
<evidence type="ECO:0000259" key="3">
    <source>
        <dbReference type="SMART" id="SM01119"/>
    </source>
</evidence>
<evidence type="ECO:0000313" key="5">
    <source>
        <dbReference type="Proteomes" id="UP000373449"/>
    </source>
</evidence>
<proteinExistence type="inferred from homology"/>
<dbReference type="Pfam" id="PF14031">
    <property type="entry name" value="D-ser_dehydrat"/>
    <property type="match status" value="1"/>
</dbReference>
<dbReference type="SUPFAM" id="SSF51419">
    <property type="entry name" value="PLP-binding barrel"/>
    <property type="match status" value="1"/>
</dbReference>
<dbReference type="InterPro" id="IPR001608">
    <property type="entry name" value="Ala_racemase_N"/>
</dbReference>
<evidence type="ECO:0000256" key="2">
    <source>
        <dbReference type="ARBA" id="ARBA00023239"/>
    </source>
</evidence>
<accession>A0A484ZE56</accession>
<dbReference type="Pfam" id="PF01168">
    <property type="entry name" value="Ala_racemase_N"/>
    <property type="match status" value="1"/>
</dbReference>
<reference evidence="4 5" key="1">
    <citation type="submission" date="2019-03" db="EMBL/GenBank/DDBJ databases">
        <authorList>
            <consortium name="Pathogen Informatics"/>
        </authorList>
    </citation>
    <scope>NUCLEOTIDE SEQUENCE [LARGE SCALE GENOMIC DNA]</scope>
    <source>
        <strain evidence="4 5">NCTC12282</strain>
    </source>
</reference>
<dbReference type="Gene3D" id="2.40.37.20">
    <property type="entry name" value="D-serine dehydratase-like domain"/>
    <property type="match status" value="1"/>
</dbReference>
<protein>
    <submittedName>
        <fullName evidence="4">D-threonine aldolase</fullName>
        <ecNumber evidence="4">4.1.2.42</ecNumber>
    </submittedName>
</protein>
<gene>
    <name evidence="4" type="ORF">NCTC12282_01572</name>
</gene>
<dbReference type="EC" id="4.1.2.42" evidence="4"/>
<dbReference type="PANTHER" id="PTHR28004:SF8">
    <property type="entry name" value="D-SERINE DEAMINASE"/>
    <property type="match status" value="1"/>
</dbReference>
<dbReference type="RefSeq" id="WP_407641167.1">
    <property type="nucleotide sequence ID" value="NZ_CAADJA010000002.1"/>
</dbReference>
<dbReference type="Gene3D" id="3.20.20.10">
    <property type="entry name" value="Alanine racemase"/>
    <property type="match status" value="1"/>
</dbReference>
<dbReference type="InterPro" id="IPR042208">
    <property type="entry name" value="D-ser_dehydrat-like_sf"/>
</dbReference>
<name>A0A484ZE56_9GAMM</name>
<dbReference type="AlphaFoldDB" id="A0A484ZE56"/>
<keyword evidence="2 4" id="KW-0456">Lyase</keyword>
<evidence type="ECO:0000256" key="1">
    <source>
        <dbReference type="ARBA" id="ARBA00005323"/>
    </source>
</evidence>
<dbReference type="InterPro" id="IPR051466">
    <property type="entry name" value="D-amino_acid_metab_enzyme"/>
</dbReference>
<evidence type="ECO:0000313" key="4">
    <source>
        <dbReference type="EMBL" id="VFS46654.1"/>
    </source>
</evidence>
<dbReference type="InterPro" id="IPR029066">
    <property type="entry name" value="PLP-binding_barrel"/>
</dbReference>
<dbReference type="EMBL" id="CAADJA010000002">
    <property type="protein sequence ID" value="VFS46654.1"/>
    <property type="molecule type" value="Genomic_DNA"/>
</dbReference>
<dbReference type="Proteomes" id="UP000373449">
    <property type="component" value="Unassembled WGS sequence"/>
</dbReference>
<dbReference type="CDD" id="cd06818">
    <property type="entry name" value="PLPDE_III_cryptic_DSD"/>
    <property type="match status" value="1"/>
</dbReference>
<sequence>MKSMNNKFDGLQNLQNKATIMFADDVGNVHIMNEDVCLPAVTIRKSALENNIQWMQAYAERCGISLAPHGKTTMTPAIFKLQIANGAWGIGVGTAYQAKVAIAAGVPNVIMANQLIGRANMALVSQLKQQSSASLFCCVDSKSNALQLSEFFSANNQTMNVLVELGLPGGRCGCRSADEAENLADYIATLPGLRLAGVEFYEGIIHSHDEQADLAIIHAFLNEVIELTHRLTKKGLFAHCNEVLLTGAGSVWYDIVCHQLIEANLPDNLRYVIRPGCYITHDKGVYEQSQNALTARDSLACSLDGGLVSALELCAYVQSLPEKGLAIIGFGKRDAAFDAGLPQPTAHYRQGEKQPFINNAMVTVDIMDQHAMVHYPESVQLQVGDILVFSTSHPCLTFDKWKTLFLVDEEYTILEQMDTYF</sequence>
<feature type="domain" description="D-serine dehydratase-like" evidence="3">
    <location>
        <begin position="310"/>
        <end position="408"/>
    </location>
</feature>
<dbReference type="SMART" id="SM01119">
    <property type="entry name" value="D-ser_dehydrat"/>
    <property type="match status" value="1"/>
</dbReference>
<dbReference type="GO" id="GO:0043876">
    <property type="term" value="F:D-threonine aldolase activity"/>
    <property type="evidence" value="ECO:0007669"/>
    <property type="project" value="UniProtKB-EC"/>
</dbReference>
<comment type="similarity">
    <text evidence="1">Belongs to the DSD1 family.</text>
</comment>
<dbReference type="InterPro" id="IPR026956">
    <property type="entry name" value="D-ser_dehydrat-like_dom"/>
</dbReference>
<dbReference type="PANTHER" id="PTHR28004">
    <property type="entry name" value="ZGC:162816-RELATED"/>
    <property type="match status" value="1"/>
</dbReference>